<dbReference type="KEGG" id="yel:LC20_01079"/>
<proteinExistence type="predicted"/>
<accession>A0A7U4GDD6</accession>
<dbReference type="EMBL" id="CP007448">
    <property type="protein sequence ID" value="AHM72335.2"/>
    <property type="molecule type" value="Genomic_DNA"/>
</dbReference>
<protein>
    <recommendedName>
        <fullName evidence="4">General secretion pathway protein M</fullName>
    </recommendedName>
</protein>
<evidence type="ECO:0008006" key="4">
    <source>
        <dbReference type="Google" id="ProtNLM"/>
    </source>
</evidence>
<dbReference type="AlphaFoldDB" id="A0A7U4GDD6"/>
<gene>
    <name evidence="2" type="ORF">LC20_01079</name>
</gene>
<name>A0A7U4GDD6_YEREN</name>
<reference evidence="2 3" key="1">
    <citation type="submission" date="2017-11" db="EMBL/GenBank/DDBJ databases">
        <title>The complete genome sequence and comparative genome analysis of Yersinia enterocolitica strain LC20.</title>
        <authorList>
            <person name="Shi G."/>
            <person name="Su M."/>
            <person name="Liang J."/>
            <person name="Gu W."/>
            <person name="Xiao Y."/>
            <person name="Zhang Z."/>
            <person name="Qiu H."/>
            <person name="Duan R."/>
            <person name="Zhang Z."/>
            <person name="Li Y."/>
            <person name="Zhang X."/>
            <person name="Ling Y."/>
            <person name="Song L."/>
            <person name="Chen M."/>
            <person name="Zhao Y."/>
            <person name="Wu J."/>
            <person name="Jing H."/>
            <person name="Xiao J."/>
            <person name="Wang X."/>
        </authorList>
    </citation>
    <scope>NUCLEOTIDE SEQUENCE [LARGE SCALE GENOMIC DNA]</scope>
    <source>
        <strain evidence="2 3">LC20</strain>
    </source>
</reference>
<dbReference type="Proteomes" id="UP000230961">
    <property type="component" value="Chromosome"/>
</dbReference>
<evidence type="ECO:0000313" key="2">
    <source>
        <dbReference type="EMBL" id="AHM72335.2"/>
    </source>
</evidence>
<keyword evidence="1" id="KW-0472">Membrane</keyword>
<evidence type="ECO:0000313" key="3">
    <source>
        <dbReference type="Proteomes" id="UP000230961"/>
    </source>
</evidence>
<evidence type="ECO:0000256" key="1">
    <source>
        <dbReference type="SAM" id="Phobius"/>
    </source>
</evidence>
<feature type="transmembrane region" description="Helical" evidence="1">
    <location>
        <begin position="15"/>
        <end position="36"/>
    </location>
</feature>
<keyword evidence="1" id="KW-1133">Transmembrane helix</keyword>
<keyword evidence="1" id="KW-0812">Transmembrane</keyword>
<sequence length="156" mass="18078">MNFKKISIYFTFRNAAVSTVFIMTVIFYSLAVFYFFESRRLSEEYYLLNDNLMSYSYFADINKMKRFSDFSVAQHSEESINNALIALFSGHFSELEMSELTHDSILVSIENADFNLLLDVFLALSKDVGIEVSHVDISFIKDSNHINSNIILFKKL</sequence>
<organism evidence="2 3">
    <name type="scientific">Yersinia enterocolitica LC20</name>
    <dbReference type="NCBI Taxonomy" id="1443113"/>
    <lineage>
        <taxon>Bacteria</taxon>
        <taxon>Pseudomonadati</taxon>
        <taxon>Pseudomonadota</taxon>
        <taxon>Gammaproteobacteria</taxon>
        <taxon>Enterobacterales</taxon>
        <taxon>Yersiniaceae</taxon>
        <taxon>Yersinia</taxon>
    </lineage>
</organism>